<keyword evidence="1" id="KW-0540">Nuclease</keyword>
<evidence type="ECO:0000313" key="2">
    <source>
        <dbReference type="Proteomes" id="UP000235914"/>
    </source>
</evidence>
<dbReference type="SUPFAM" id="SSF52980">
    <property type="entry name" value="Restriction endonuclease-like"/>
    <property type="match status" value="1"/>
</dbReference>
<keyword evidence="1" id="KW-0378">Hydrolase</keyword>
<organism evidence="1 2">
    <name type="scientific">Akkermansia muciniphila</name>
    <dbReference type="NCBI Taxonomy" id="239935"/>
    <lineage>
        <taxon>Bacteria</taxon>
        <taxon>Pseudomonadati</taxon>
        <taxon>Verrucomicrobiota</taxon>
        <taxon>Verrucomicrobiia</taxon>
        <taxon>Verrucomicrobiales</taxon>
        <taxon>Akkermansiaceae</taxon>
        <taxon>Akkermansia</taxon>
    </lineage>
</organism>
<reference evidence="1 2" key="1">
    <citation type="journal article" date="2017" name="BMC Genomics">
        <title>Genome sequencing of 39 Akkermansia muciniphila isolates reveals its population structure, genomic and functional diverisity, and global distribution in mammalian gut microbiotas.</title>
        <authorList>
            <person name="Guo X."/>
            <person name="Li S."/>
            <person name="Zhang J."/>
            <person name="Wu F."/>
            <person name="Li X."/>
            <person name="Wu D."/>
            <person name="Zhang M."/>
            <person name="Ou Z."/>
            <person name="Jie Z."/>
            <person name="Yan Q."/>
            <person name="Li P."/>
            <person name="Yi J."/>
            <person name="Peng Y."/>
        </authorList>
    </citation>
    <scope>NUCLEOTIDE SEQUENCE [LARGE SCALE GENOMIC DNA]</scope>
    <source>
        <strain evidence="1 2">GP43</strain>
    </source>
</reference>
<dbReference type="AlphaFoldDB" id="A0AAP8NMV2"/>
<dbReference type="GO" id="GO:0009307">
    <property type="term" value="P:DNA restriction-modification system"/>
    <property type="evidence" value="ECO:0007669"/>
    <property type="project" value="InterPro"/>
</dbReference>
<dbReference type="InterPro" id="IPR004221">
    <property type="entry name" value="Restrct_endonuc_II_EcoRI"/>
</dbReference>
<proteinExistence type="predicted"/>
<dbReference type="Gene3D" id="3.40.580.10">
    <property type="entry name" value="Eco RI Endonuclease, subunit A"/>
    <property type="match status" value="1"/>
</dbReference>
<dbReference type="Proteomes" id="UP000235914">
    <property type="component" value="Unassembled WGS sequence"/>
</dbReference>
<name>A0AAP8NMV2_9BACT</name>
<dbReference type="Pfam" id="PF02963">
    <property type="entry name" value="EcoRI"/>
    <property type="match status" value="1"/>
</dbReference>
<dbReference type="InterPro" id="IPR011335">
    <property type="entry name" value="Restrct_endonuc-II-like"/>
</dbReference>
<dbReference type="GO" id="GO:0003677">
    <property type="term" value="F:DNA binding"/>
    <property type="evidence" value="ECO:0007669"/>
    <property type="project" value="InterPro"/>
</dbReference>
<protein>
    <submittedName>
        <fullName evidence="1">Restriction endonuclease</fullName>
    </submittedName>
</protein>
<dbReference type="GO" id="GO:0000287">
    <property type="term" value="F:magnesium ion binding"/>
    <property type="evidence" value="ECO:0007669"/>
    <property type="project" value="InterPro"/>
</dbReference>
<accession>A0AAP8NMV2</accession>
<comment type="caution">
    <text evidence="1">The sequence shown here is derived from an EMBL/GenBank/DDBJ whole genome shotgun (WGS) entry which is preliminary data.</text>
</comment>
<evidence type="ECO:0000313" key="1">
    <source>
        <dbReference type="EMBL" id="PNC57655.1"/>
    </source>
</evidence>
<dbReference type="RefSeq" id="WP_012419122.1">
    <property type="nucleotide sequence ID" value="NZ_CP024738.1"/>
</dbReference>
<dbReference type="InterPro" id="IPR011336">
    <property type="entry name" value="Restrct_endonuc_II_EcoRI/MunI"/>
</dbReference>
<sequence length="235" mass="26955">MSHKIALRTQREGTIINTTSSKQEKLLRQAVKSVSMRLKKKFPGITLEWEPQAKLIDIIVHLRTQFPDVDFAAPSCASSMKPDGGILYMKSEDERRFPILISEKKNQGTNDMRAKEGKKRQAQGNAIERLGKNVIGFRASMIRESIFPFVCFGDGCDFVEGSSIRDRVITIAMFGQLNKEYVYAQGRGELFNRGSFYFREKQWTEQEMADISFSIASKAIFYYFSRYGESTFFDN</sequence>
<keyword evidence="1" id="KW-0255">Endonuclease</keyword>
<dbReference type="EMBL" id="PJKN01000001">
    <property type="protein sequence ID" value="PNC57655.1"/>
    <property type="molecule type" value="Genomic_DNA"/>
</dbReference>
<dbReference type="GO" id="GO:0009036">
    <property type="term" value="F:type II site-specific deoxyribonuclease activity"/>
    <property type="evidence" value="ECO:0007669"/>
    <property type="project" value="InterPro"/>
</dbReference>
<gene>
    <name evidence="1" type="ORF">CXU09_00845</name>
</gene>